<protein>
    <submittedName>
        <fullName evidence="1">Uncharacterized protein</fullName>
    </submittedName>
</protein>
<organism evidence="1">
    <name type="scientific">Alexandrium monilatum</name>
    <dbReference type="NCBI Taxonomy" id="311494"/>
    <lineage>
        <taxon>Eukaryota</taxon>
        <taxon>Sar</taxon>
        <taxon>Alveolata</taxon>
        <taxon>Dinophyceae</taxon>
        <taxon>Gonyaulacales</taxon>
        <taxon>Pyrocystaceae</taxon>
        <taxon>Alexandrium</taxon>
    </lineage>
</organism>
<evidence type="ECO:0000313" key="1">
    <source>
        <dbReference type="EMBL" id="CAE4580859.1"/>
    </source>
</evidence>
<dbReference type="AlphaFoldDB" id="A0A7S4QE32"/>
<reference evidence="1" key="1">
    <citation type="submission" date="2021-01" db="EMBL/GenBank/DDBJ databases">
        <authorList>
            <person name="Corre E."/>
            <person name="Pelletier E."/>
            <person name="Niang G."/>
            <person name="Scheremetjew M."/>
            <person name="Finn R."/>
            <person name="Kale V."/>
            <person name="Holt S."/>
            <person name="Cochrane G."/>
            <person name="Meng A."/>
            <person name="Brown T."/>
            <person name="Cohen L."/>
        </authorList>
    </citation>
    <scope>NUCLEOTIDE SEQUENCE</scope>
    <source>
        <strain evidence="1">CCMP3105</strain>
    </source>
</reference>
<sequence length="211" mass="23735">MACSSAGVPANQQVEYMQIRSIEDPDEPAQPPAFESAEDEAHFQRMLRWTTTTRWWHSLRRRSSWQHRTSYFGLLEWVYRPEPVNFSVAIDGHRYAVLPPCPPEEVLSQRAVGFAAALPKLTARCWGTHLLCVENGRGGFDSYRTAVRTVGGPPGSRFQADIDWLERVDDDRRVRFRGLSGRLVIRAKHDCVMANLEQGRGGGRGAGIAAL</sequence>
<gene>
    <name evidence="1" type="ORF">AMON00008_LOCUS19000</name>
</gene>
<accession>A0A7S4QE32</accession>
<name>A0A7S4QE32_9DINO</name>
<proteinExistence type="predicted"/>
<dbReference type="EMBL" id="HBNR01027996">
    <property type="protein sequence ID" value="CAE4580859.1"/>
    <property type="molecule type" value="Transcribed_RNA"/>
</dbReference>